<dbReference type="EMBL" id="FTLX01000003">
    <property type="protein sequence ID" value="SIQ53999.1"/>
    <property type="molecule type" value="Genomic_DNA"/>
</dbReference>
<dbReference type="AlphaFoldDB" id="A0A1N6TKV2"/>
<gene>
    <name evidence="2" type="ORF">B1B05_06730</name>
    <name evidence="3" type="ORF">SAMN05443094_10315</name>
</gene>
<dbReference type="OrthoDB" id="9802640at2"/>
<dbReference type="Proteomes" id="UP000186385">
    <property type="component" value="Unassembled WGS sequence"/>
</dbReference>
<dbReference type="STRING" id="1017273.SAMN05443094_10315"/>
<keyword evidence="3" id="KW-0540">Nuclease</keyword>
<dbReference type="Pfam" id="PF01844">
    <property type="entry name" value="HNH"/>
    <property type="match status" value="1"/>
</dbReference>
<dbReference type="PANTHER" id="PTHR37827:SF1">
    <property type="entry name" value="HNH DOMAIN-CONTAINING PROTEIN"/>
    <property type="match status" value="1"/>
</dbReference>
<dbReference type="CDD" id="cd00085">
    <property type="entry name" value="HNHc"/>
    <property type="match status" value="1"/>
</dbReference>
<protein>
    <submittedName>
        <fullName evidence="3">HNH endonuclease</fullName>
    </submittedName>
</protein>
<keyword evidence="5" id="KW-1185">Reference proteome</keyword>
<evidence type="ECO:0000313" key="3">
    <source>
        <dbReference type="EMBL" id="SIQ53999.1"/>
    </source>
</evidence>
<name>A0A1N6TKV2_9BACI</name>
<evidence type="ECO:0000313" key="2">
    <source>
        <dbReference type="EMBL" id="OXS78305.1"/>
    </source>
</evidence>
<evidence type="ECO:0000313" key="5">
    <source>
        <dbReference type="Proteomes" id="UP000215545"/>
    </source>
</evidence>
<keyword evidence="3" id="KW-0378">Hydrolase</keyword>
<dbReference type="Gene3D" id="1.10.30.50">
    <property type="match status" value="1"/>
</dbReference>
<keyword evidence="3" id="KW-0255">Endonuclease</keyword>
<evidence type="ECO:0000313" key="4">
    <source>
        <dbReference type="Proteomes" id="UP000186385"/>
    </source>
</evidence>
<reference evidence="3 4" key="1">
    <citation type="submission" date="2017-01" db="EMBL/GenBank/DDBJ databases">
        <authorList>
            <person name="Mah S.A."/>
            <person name="Swanson W.J."/>
            <person name="Moy G.W."/>
            <person name="Vacquier V.D."/>
        </authorList>
    </citation>
    <scope>NUCLEOTIDE SEQUENCE [LARGE SCALE GENOMIC DNA]</scope>
    <source>
        <strain evidence="3 4">NIO-1016</strain>
    </source>
</reference>
<dbReference type="Proteomes" id="UP000215545">
    <property type="component" value="Unassembled WGS sequence"/>
</dbReference>
<sequence length="97" mass="11246">MTVKKSTCELCGRSPVDTTVHHLIPREEGGSHGPTAALCRTCHKQIHALYSNKELAVRFHTIQQLREDEKISKYIKWIRKQPAETILRVRKSNRQKK</sequence>
<proteinExistence type="predicted"/>
<reference evidence="2" key="3">
    <citation type="submission" date="2017-03" db="EMBL/GenBank/DDBJ databases">
        <authorList>
            <person name="Dastager S.G."/>
            <person name="Neurgaonkar P.S."/>
            <person name="Dharne M.S."/>
        </authorList>
    </citation>
    <scope>NUCLEOTIDE SEQUENCE</scope>
    <source>
        <strain evidence="2">DSM 25145</strain>
    </source>
</reference>
<dbReference type="RefSeq" id="WP_045851650.1">
    <property type="nucleotide sequence ID" value="NZ_FTLX01000003.1"/>
</dbReference>
<organism evidence="3 4">
    <name type="scientific">Domibacillus enclensis</name>
    <dbReference type="NCBI Taxonomy" id="1017273"/>
    <lineage>
        <taxon>Bacteria</taxon>
        <taxon>Bacillati</taxon>
        <taxon>Bacillota</taxon>
        <taxon>Bacilli</taxon>
        <taxon>Bacillales</taxon>
        <taxon>Bacillaceae</taxon>
        <taxon>Domibacillus</taxon>
    </lineage>
</organism>
<feature type="domain" description="HNH" evidence="1">
    <location>
        <begin position="8"/>
        <end position="48"/>
    </location>
</feature>
<evidence type="ECO:0000259" key="1">
    <source>
        <dbReference type="Pfam" id="PF01844"/>
    </source>
</evidence>
<dbReference type="PANTHER" id="PTHR37827">
    <property type="entry name" value="TUDOR DOMAIN-CONTAINING PROTEIN"/>
    <property type="match status" value="1"/>
</dbReference>
<dbReference type="GO" id="GO:0008270">
    <property type="term" value="F:zinc ion binding"/>
    <property type="evidence" value="ECO:0007669"/>
    <property type="project" value="InterPro"/>
</dbReference>
<dbReference type="GO" id="GO:0004519">
    <property type="term" value="F:endonuclease activity"/>
    <property type="evidence" value="ECO:0007669"/>
    <property type="project" value="UniProtKB-KW"/>
</dbReference>
<dbReference type="InterPro" id="IPR003615">
    <property type="entry name" value="HNH_nuc"/>
</dbReference>
<dbReference type="InterPro" id="IPR002711">
    <property type="entry name" value="HNH"/>
</dbReference>
<dbReference type="EMBL" id="MWSK01000003">
    <property type="protein sequence ID" value="OXS78305.1"/>
    <property type="molecule type" value="Genomic_DNA"/>
</dbReference>
<reference evidence="5" key="2">
    <citation type="submission" date="2017-03" db="EMBL/GenBank/DDBJ databases">
        <title>Bacillus sp. V-88(T) DSM27956, whole genome shotgun sequencing project.</title>
        <authorList>
            <person name="Dastager S.G."/>
            <person name="Neurgaonkar P.S."/>
            <person name="Dharne M.S."/>
        </authorList>
    </citation>
    <scope>NUCLEOTIDE SEQUENCE [LARGE SCALE GENOMIC DNA]</scope>
    <source>
        <strain evidence="5">DSM 25145</strain>
    </source>
</reference>
<dbReference type="GO" id="GO:0003676">
    <property type="term" value="F:nucleic acid binding"/>
    <property type="evidence" value="ECO:0007669"/>
    <property type="project" value="InterPro"/>
</dbReference>
<accession>A0A1N6TKV2</accession>